<accession>A0A8H3QXF2</accession>
<protein>
    <submittedName>
        <fullName evidence="1">Uncharacterized protein</fullName>
    </submittedName>
</protein>
<comment type="caution">
    <text evidence="1">The sequence shown here is derived from an EMBL/GenBank/DDBJ whole genome shotgun (WGS) entry which is preliminary data.</text>
</comment>
<reference evidence="1" key="1">
    <citation type="submission" date="2019-10" db="EMBL/GenBank/DDBJ databases">
        <title>Conservation and host-specific expression of non-tandemly repeated heterogenous ribosome RNA gene in arbuscular mycorrhizal fungi.</title>
        <authorList>
            <person name="Maeda T."/>
            <person name="Kobayashi Y."/>
            <person name="Nakagawa T."/>
            <person name="Ezawa T."/>
            <person name="Yamaguchi K."/>
            <person name="Bino T."/>
            <person name="Nishimoto Y."/>
            <person name="Shigenobu S."/>
            <person name="Kawaguchi M."/>
        </authorList>
    </citation>
    <scope>NUCLEOTIDE SEQUENCE</scope>
    <source>
        <strain evidence="1">HR1</strain>
    </source>
</reference>
<evidence type="ECO:0000313" key="2">
    <source>
        <dbReference type="Proteomes" id="UP000615446"/>
    </source>
</evidence>
<proteinExistence type="predicted"/>
<evidence type="ECO:0000313" key="1">
    <source>
        <dbReference type="EMBL" id="GES95526.1"/>
    </source>
</evidence>
<dbReference type="Proteomes" id="UP000615446">
    <property type="component" value="Unassembled WGS sequence"/>
</dbReference>
<organism evidence="1 2">
    <name type="scientific">Rhizophagus clarus</name>
    <dbReference type="NCBI Taxonomy" id="94130"/>
    <lineage>
        <taxon>Eukaryota</taxon>
        <taxon>Fungi</taxon>
        <taxon>Fungi incertae sedis</taxon>
        <taxon>Mucoromycota</taxon>
        <taxon>Glomeromycotina</taxon>
        <taxon>Glomeromycetes</taxon>
        <taxon>Glomerales</taxon>
        <taxon>Glomeraceae</taxon>
        <taxon>Rhizophagus</taxon>
    </lineage>
</organism>
<name>A0A8H3QXF2_9GLOM</name>
<dbReference type="EMBL" id="BLAL01000242">
    <property type="protein sequence ID" value="GES95526.1"/>
    <property type="molecule type" value="Genomic_DNA"/>
</dbReference>
<sequence>MINHYPPRRKTLHPPAPLIDGPNVTFYNPKSTKKIKEMKSKKKKRKLIYNTTRLVPNWMPCRNLLYFGIPQTVRNISFQQIQLYKEWCSMPRDSK</sequence>
<gene>
    <name evidence="1" type="ORF">RCL2_002218900</name>
</gene>
<dbReference type="AlphaFoldDB" id="A0A8H3QXF2"/>